<dbReference type="EMBL" id="MCXM01000036">
    <property type="protein sequence ID" value="PMK42958.1"/>
    <property type="molecule type" value="Genomic_DNA"/>
</dbReference>
<reference evidence="3" key="2">
    <citation type="submission" date="2016-07" db="EMBL/GenBank/DDBJ databases">
        <authorList>
            <person name="Wan K."/>
            <person name="Booth B."/>
            <person name="Spirohn K."/>
            <person name="Hao T."/>
            <person name="Hu Y."/>
            <person name="Calderwood M."/>
            <person name="Hill D."/>
            <person name="Mohr S."/>
            <person name="Vidal M."/>
            <person name="Celniker S."/>
            <person name="Perrimon N."/>
        </authorList>
    </citation>
    <scope>NUCLEOTIDE SEQUENCE</scope>
    <source>
        <strain evidence="3">10N.261.51.B8</strain>
    </source>
</reference>
<evidence type="ECO:0000313" key="4">
    <source>
        <dbReference type="Proteomes" id="UP000235385"/>
    </source>
</evidence>
<evidence type="ECO:0000313" key="2">
    <source>
        <dbReference type="EMBL" id="PMK42958.1"/>
    </source>
</evidence>
<dbReference type="EMBL" id="MCYL01000014">
    <property type="protein sequence ID" value="PML56555.1"/>
    <property type="molecule type" value="Genomic_DNA"/>
</dbReference>
<reference evidence="2" key="3">
    <citation type="submission" date="2016-07" db="EMBL/GenBank/DDBJ databases">
        <authorList>
            <person name="Kauffman K."/>
            <person name="Arevalo P."/>
            <person name="Polz M.F."/>
        </authorList>
    </citation>
    <scope>NUCLEOTIDE SEQUENCE</scope>
    <source>
        <strain evidence="2">10N.261.52.F7</strain>
    </source>
</reference>
<accession>A0A2N7GLX1</accession>
<dbReference type="RefSeq" id="WP_102281762.1">
    <property type="nucleotide sequence ID" value="NZ_JAJGZN020000011.1"/>
</dbReference>
<keyword evidence="1" id="KW-0812">Transmembrane</keyword>
<comment type="caution">
    <text evidence="3">The sequence shown here is derived from an EMBL/GenBank/DDBJ whole genome shotgun (WGS) entry which is preliminary data.</text>
</comment>
<protein>
    <recommendedName>
        <fullName evidence="6">Chemotaxis protein</fullName>
    </recommendedName>
</protein>
<evidence type="ECO:0000313" key="5">
    <source>
        <dbReference type="Proteomes" id="UP000235746"/>
    </source>
</evidence>
<evidence type="ECO:0008006" key="6">
    <source>
        <dbReference type="Google" id="ProtNLM"/>
    </source>
</evidence>
<proteinExistence type="predicted"/>
<keyword evidence="1" id="KW-0472">Membrane</keyword>
<sequence length="215" mass="25025">MEELVIKNTITMIGVMFAAIVGGFFSLMNLVSSKEQKVSEFRQDWINSLRESISSYIASLYYLSTLYKHYVEQHPDKKNRFEMTKGVEETYSQVNKMYNDIIFRINENEKKPHLKKLNDDFLAALEESRDLFNKNEFKEVKVSCNKVRSYAKPLLKIEWERVKSGEPAYRYSKYFSVAILVVGVSIFSYTSYKIIDTALVSPSQTETVIESKPNK</sequence>
<dbReference type="Proteomes" id="UP000235746">
    <property type="component" value="Unassembled WGS sequence"/>
</dbReference>
<feature type="transmembrane region" description="Helical" evidence="1">
    <location>
        <begin position="171"/>
        <end position="192"/>
    </location>
</feature>
<evidence type="ECO:0000313" key="3">
    <source>
        <dbReference type="EMBL" id="PML56555.1"/>
    </source>
</evidence>
<reference evidence="3" key="4">
    <citation type="journal article" date="2018" name="Nature">
        <title>A major lineage of non-tailed dsDNA viruses as unrecognized killers of marine bacteria.</title>
        <authorList>
            <person name="Kauffman K.M."/>
            <person name="Hussain F.A."/>
            <person name="Yang J."/>
            <person name="Arevalo P."/>
            <person name="Brown J.M."/>
            <person name="Chang W.K."/>
            <person name="VanInsberghe D."/>
            <person name="Elsherbini J."/>
            <person name="Sharma R.S."/>
            <person name="Cutler M.B."/>
            <person name="Kelly L."/>
            <person name="Polz M.F."/>
        </authorList>
    </citation>
    <scope>NUCLEOTIDE SEQUENCE</scope>
    <source>
        <strain evidence="3">10N.261.51.B8</strain>
        <strain evidence="2">10N.261.52.F7</strain>
    </source>
</reference>
<evidence type="ECO:0000256" key="1">
    <source>
        <dbReference type="SAM" id="Phobius"/>
    </source>
</evidence>
<name>A0A2N7GLX1_9VIBR</name>
<reference evidence="4 5" key="1">
    <citation type="submission" date="2016-07" db="EMBL/GenBank/DDBJ databases">
        <title>Nontailed viruses are major unrecognized killers of bacteria in the ocean.</title>
        <authorList>
            <person name="Kauffman K."/>
            <person name="Hussain F."/>
            <person name="Yang J."/>
            <person name="Arevalo P."/>
            <person name="Brown J."/>
            <person name="Cutler M."/>
            <person name="Kelly L."/>
            <person name="Polz M.F."/>
        </authorList>
    </citation>
    <scope>NUCLEOTIDE SEQUENCE [LARGE SCALE GENOMIC DNA]</scope>
    <source>
        <strain evidence="5">10N.261.51.B8</strain>
        <strain evidence="4">10N.261.52.F7</strain>
    </source>
</reference>
<feature type="transmembrane region" description="Helical" evidence="1">
    <location>
        <begin position="12"/>
        <end position="32"/>
    </location>
</feature>
<gene>
    <name evidence="3" type="ORF">BCT74_20765</name>
    <name evidence="2" type="ORF">BCT99_25580</name>
</gene>
<organism evidence="3 5">
    <name type="scientific">Vibrio lentus</name>
    <dbReference type="NCBI Taxonomy" id="136468"/>
    <lineage>
        <taxon>Bacteria</taxon>
        <taxon>Pseudomonadati</taxon>
        <taxon>Pseudomonadota</taxon>
        <taxon>Gammaproteobacteria</taxon>
        <taxon>Vibrionales</taxon>
        <taxon>Vibrionaceae</taxon>
        <taxon>Vibrio</taxon>
    </lineage>
</organism>
<keyword evidence="1" id="KW-1133">Transmembrane helix</keyword>
<dbReference type="AlphaFoldDB" id="A0A2N7GLX1"/>